<evidence type="ECO:0000313" key="1">
    <source>
        <dbReference type="EMBL" id="CUM75959.1"/>
    </source>
</evidence>
<dbReference type="RefSeq" id="WP_055261170.1">
    <property type="nucleotide sequence ID" value="NZ_CYXV01000002.1"/>
</dbReference>
<protein>
    <submittedName>
        <fullName evidence="1">Uncharacterized protein</fullName>
    </submittedName>
</protein>
<dbReference type="Proteomes" id="UP000095495">
    <property type="component" value="Unassembled WGS sequence"/>
</dbReference>
<sequence>MERLTESNPSWIDDELWERACEPDCEEIDAVYRKLKDYEDLEEQGRLIKLPCKVGDTVYAIGFNNNKPIIYESVVLSILITEKEIAFNVKVDEFGINSKLKQSMFDKTVFLAKSAAEAKLKELRGEENESSN</sequence>
<name>A0A173RE88_9FIRM</name>
<reference evidence="1 2" key="1">
    <citation type="submission" date="2015-09" db="EMBL/GenBank/DDBJ databases">
        <authorList>
            <consortium name="Pathogen Informatics"/>
        </authorList>
    </citation>
    <scope>NUCLEOTIDE SEQUENCE [LARGE SCALE GENOMIC DNA]</scope>
    <source>
        <strain evidence="1 2">2789STDY5608863</strain>
    </source>
</reference>
<dbReference type="AlphaFoldDB" id="A0A173RE88"/>
<dbReference type="EMBL" id="CYXV01000002">
    <property type="protein sequence ID" value="CUM75959.1"/>
    <property type="molecule type" value="Genomic_DNA"/>
</dbReference>
<accession>A0A173RE88</accession>
<evidence type="ECO:0000313" key="2">
    <source>
        <dbReference type="Proteomes" id="UP000095495"/>
    </source>
</evidence>
<gene>
    <name evidence="1" type="ORF">ERS852420_00478</name>
</gene>
<organism evidence="1 2">
    <name type="scientific">Roseburia faecis</name>
    <dbReference type="NCBI Taxonomy" id="301302"/>
    <lineage>
        <taxon>Bacteria</taxon>
        <taxon>Bacillati</taxon>
        <taxon>Bacillota</taxon>
        <taxon>Clostridia</taxon>
        <taxon>Lachnospirales</taxon>
        <taxon>Lachnospiraceae</taxon>
        <taxon>Roseburia</taxon>
    </lineage>
</organism>
<proteinExistence type="predicted"/>